<dbReference type="OrthoDB" id="524326at2759"/>
<protein>
    <submittedName>
        <fullName evidence="3">EPS15 homology domain 1</fullName>
    </submittedName>
</protein>
<dbReference type="InterPro" id="IPR000261">
    <property type="entry name" value="EH_dom"/>
</dbReference>
<dbReference type="InterPro" id="IPR011992">
    <property type="entry name" value="EF-hand-dom_pair"/>
</dbReference>
<dbReference type="Gene3D" id="1.10.238.10">
    <property type="entry name" value="EF-hand"/>
    <property type="match status" value="1"/>
</dbReference>
<organism evidence="3 4">
    <name type="scientific">Actinidia rufa</name>
    <dbReference type="NCBI Taxonomy" id="165716"/>
    <lineage>
        <taxon>Eukaryota</taxon>
        <taxon>Viridiplantae</taxon>
        <taxon>Streptophyta</taxon>
        <taxon>Embryophyta</taxon>
        <taxon>Tracheophyta</taxon>
        <taxon>Spermatophyta</taxon>
        <taxon>Magnoliopsida</taxon>
        <taxon>eudicotyledons</taxon>
        <taxon>Gunneridae</taxon>
        <taxon>Pentapetalae</taxon>
        <taxon>asterids</taxon>
        <taxon>Ericales</taxon>
        <taxon>Actinidiaceae</taxon>
        <taxon>Actinidia</taxon>
    </lineage>
</organism>
<dbReference type="SMART" id="SM00027">
    <property type="entry name" value="EH"/>
    <property type="match status" value="1"/>
</dbReference>
<gene>
    <name evidence="3" type="ORF">Acr_23g0009300</name>
</gene>
<dbReference type="EMBL" id="BJWL01000023">
    <property type="protein sequence ID" value="GFZ12545.1"/>
    <property type="molecule type" value="Genomic_DNA"/>
</dbReference>
<dbReference type="GO" id="GO:0006897">
    <property type="term" value="P:endocytosis"/>
    <property type="evidence" value="ECO:0007669"/>
    <property type="project" value="TreeGrafter"/>
</dbReference>
<name>A0A7J0GP17_9ERIC</name>
<feature type="domain" description="EH" evidence="1">
    <location>
        <begin position="15"/>
        <end position="91"/>
    </location>
</feature>
<dbReference type="Proteomes" id="UP000585474">
    <property type="component" value="Unassembled WGS sequence"/>
</dbReference>
<dbReference type="Pfam" id="PF12763">
    <property type="entry name" value="EH"/>
    <property type="match status" value="1"/>
</dbReference>
<evidence type="ECO:0000259" key="1">
    <source>
        <dbReference type="PROSITE" id="PS50031"/>
    </source>
</evidence>
<evidence type="ECO:0000313" key="3">
    <source>
        <dbReference type="EMBL" id="GFZ12545.1"/>
    </source>
</evidence>
<dbReference type="AlphaFoldDB" id="A0A7J0GP17"/>
<sequence>MEIDSAPISKCSKEHRKIYEEWFNYADSDSDGRITGNDASKFFGMSNLPRPELKQVWAIADSKRQGFLGFKEFIVAMQLVALAQGGHALTVDVLNSEGKYFKSALLVSMLGVVLLQVQLNWKILKPPVMDGLDELLAKKKRTPKTSETEVVLNRSNLHRLIGLLLQNLQIRNYASGAVTFSILESQVFSI</sequence>
<dbReference type="GO" id="GO:0005737">
    <property type="term" value="C:cytoplasm"/>
    <property type="evidence" value="ECO:0007669"/>
    <property type="project" value="TreeGrafter"/>
</dbReference>
<dbReference type="PROSITE" id="PS50031">
    <property type="entry name" value="EH"/>
    <property type="match status" value="1"/>
</dbReference>
<keyword evidence="4" id="KW-1185">Reference proteome</keyword>
<dbReference type="GO" id="GO:0005509">
    <property type="term" value="F:calcium ion binding"/>
    <property type="evidence" value="ECO:0007669"/>
    <property type="project" value="InterPro"/>
</dbReference>
<accession>A0A7J0GP17</accession>
<comment type="caution">
    <text evidence="3">The sequence shown here is derived from an EMBL/GenBank/DDBJ whole genome shotgun (WGS) entry which is preliminary data.</text>
</comment>
<dbReference type="InterPro" id="IPR002048">
    <property type="entry name" value="EF_hand_dom"/>
</dbReference>
<dbReference type="SUPFAM" id="SSF47473">
    <property type="entry name" value="EF-hand"/>
    <property type="match status" value="1"/>
</dbReference>
<dbReference type="GO" id="GO:0016197">
    <property type="term" value="P:endosomal transport"/>
    <property type="evidence" value="ECO:0007669"/>
    <property type="project" value="TreeGrafter"/>
</dbReference>
<dbReference type="PROSITE" id="PS50222">
    <property type="entry name" value="EF_HAND_2"/>
    <property type="match status" value="1"/>
</dbReference>
<feature type="domain" description="EF-hand" evidence="2">
    <location>
        <begin position="48"/>
        <end position="83"/>
    </location>
</feature>
<dbReference type="PANTHER" id="PTHR11216:SF31">
    <property type="entry name" value="AT21416P"/>
    <property type="match status" value="1"/>
</dbReference>
<dbReference type="GO" id="GO:0005886">
    <property type="term" value="C:plasma membrane"/>
    <property type="evidence" value="ECO:0007669"/>
    <property type="project" value="TreeGrafter"/>
</dbReference>
<reference evidence="3 4" key="1">
    <citation type="submission" date="2019-07" db="EMBL/GenBank/DDBJ databases">
        <title>De Novo Assembly of kiwifruit Actinidia rufa.</title>
        <authorList>
            <person name="Sugita-Konishi S."/>
            <person name="Sato K."/>
            <person name="Mori E."/>
            <person name="Abe Y."/>
            <person name="Kisaki G."/>
            <person name="Hamano K."/>
            <person name="Suezawa K."/>
            <person name="Otani M."/>
            <person name="Fukuda T."/>
            <person name="Manabe T."/>
            <person name="Gomi K."/>
            <person name="Tabuchi M."/>
            <person name="Akimitsu K."/>
            <person name="Kataoka I."/>
        </authorList>
    </citation>
    <scope>NUCLEOTIDE SEQUENCE [LARGE SCALE GENOMIC DNA]</scope>
    <source>
        <strain evidence="4">cv. Fuchu</strain>
    </source>
</reference>
<dbReference type="PANTHER" id="PTHR11216">
    <property type="entry name" value="EH DOMAIN"/>
    <property type="match status" value="1"/>
</dbReference>
<evidence type="ECO:0000259" key="2">
    <source>
        <dbReference type="PROSITE" id="PS50222"/>
    </source>
</evidence>
<dbReference type="SMART" id="SM00054">
    <property type="entry name" value="EFh"/>
    <property type="match status" value="2"/>
</dbReference>
<dbReference type="CDD" id="cd00052">
    <property type="entry name" value="EH"/>
    <property type="match status" value="1"/>
</dbReference>
<proteinExistence type="predicted"/>
<evidence type="ECO:0000313" key="4">
    <source>
        <dbReference type="Proteomes" id="UP000585474"/>
    </source>
</evidence>